<proteinExistence type="predicted"/>
<evidence type="ECO:0000313" key="3">
    <source>
        <dbReference type="Proteomes" id="UP000017246"/>
    </source>
</evidence>
<accession>A0A0S4MPZ1</accession>
<organism evidence="2 3">
    <name type="scientific">Echinococcus multilocularis</name>
    <name type="common">Fox tapeworm</name>
    <dbReference type="NCBI Taxonomy" id="6211"/>
    <lineage>
        <taxon>Eukaryota</taxon>
        <taxon>Metazoa</taxon>
        <taxon>Spiralia</taxon>
        <taxon>Lophotrochozoa</taxon>
        <taxon>Platyhelminthes</taxon>
        <taxon>Cestoda</taxon>
        <taxon>Eucestoda</taxon>
        <taxon>Cyclophyllidea</taxon>
        <taxon>Taeniidae</taxon>
        <taxon>Echinococcus</taxon>
    </lineage>
</organism>
<sequence>MDGNSCTDFFNYCLRKNHDQGQRNSKQGLCESNKRDNGKTNPPTARYGHLTTAIRSQFTQTAPERLIGWSSTICSGSSTINNNLDRQDQDGKGNFKTVVKFLSSC</sequence>
<keyword evidence="3" id="KW-1185">Reference proteome</keyword>
<reference evidence="2" key="2">
    <citation type="submission" date="2015-11" db="EMBL/GenBank/DDBJ databases">
        <authorList>
            <person name="Zhang Y."/>
            <person name="Guo Z."/>
        </authorList>
    </citation>
    <scope>NUCLEOTIDE SEQUENCE</scope>
</reference>
<dbReference type="EMBL" id="LN902846">
    <property type="protein sequence ID" value="CUT99712.1"/>
    <property type="molecule type" value="Genomic_DNA"/>
</dbReference>
<reference evidence="2" key="1">
    <citation type="journal article" date="2013" name="Nature">
        <title>The genomes of four tapeworm species reveal adaptations to parasitism.</title>
        <authorList>
            <person name="Tsai I.J."/>
            <person name="Zarowiecki M."/>
            <person name="Holroyd N."/>
            <person name="Garciarrubio A."/>
            <person name="Sanchez-Flores A."/>
            <person name="Brooks K.L."/>
            <person name="Tracey A."/>
            <person name="Bobes R.J."/>
            <person name="Fragoso G."/>
            <person name="Sciutto E."/>
            <person name="Aslett M."/>
            <person name="Beasley H."/>
            <person name="Bennett H.M."/>
            <person name="Cai J."/>
            <person name="Camicia F."/>
            <person name="Clark R."/>
            <person name="Cucher M."/>
            <person name="De Silva N."/>
            <person name="Day T.A."/>
            <person name="Deplazes P."/>
            <person name="Estrada K."/>
            <person name="Fernandez C."/>
            <person name="Holland P.W."/>
            <person name="Hou J."/>
            <person name="Hu S."/>
            <person name="Huckvale T."/>
            <person name="Hung S.S."/>
            <person name="Kamenetzky L."/>
            <person name="Keane J.A."/>
            <person name="Kiss F."/>
            <person name="Koziol U."/>
            <person name="Lambert O."/>
            <person name="Liu K."/>
            <person name="Luo X."/>
            <person name="Luo Y."/>
            <person name="Macchiaroli N."/>
            <person name="Nichol S."/>
            <person name="Paps J."/>
            <person name="Parkinson J."/>
            <person name="Pouchkina-Stantcheva N."/>
            <person name="Riddiford N."/>
            <person name="Rosenzvit M."/>
            <person name="Salinas G."/>
            <person name="Wasmuth J.D."/>
            <person name="Zamanian M."/>
            <person name="Zheng Y."/>
            <person name="Cai X."/>
            <person name="Soberon X."/>
            <person name="Olson P.D."/>
            <person name="Laclette J.P."/>
            <person name="Brehm K."/>
            <person name="Berriman M."/>
            <person name="Garciarrubio A."/>
            <person name="Bobes R.J."/>
            <person name="Fragoso G."/>
            <person name="Sanchez-Flores A."/>
            <person name="Estrada K."/>
            <person name="Cevallos M.A."/>
            <person name="Morett E."/>
            <person name="Gonzalez V."/>
            <person name="Portillo T."/>
            <person name="Ochoa-Leyva A."/>
            <person name="Jose M.V."/>
            <person name="Sciutto E."/>
            <person name="Landa A."/>
            <person name="Jimenez L."/>
            <person name="Valdes V."/>
            <person name="Carrero J.C."/>
            <person name="Larralde C."/>
            <person name="Morales-Montor J."/>
            <person name="Limon-Lason J."/>
            <person name="Soberon X."/>
            <person name="Laclette J.P."/>
        </authorList>
    </citation>
    <scope>NUCLEOTIDE SEQUENCE [LARGE SCALE GENOMIC DNA]</scope>
</reference>
<feature type="region of interest" description="Disordered" evidence="1">
    <location>
        <begin position="19"/>
        <end position="47"/>
    </location>
</feature>
<dbReference type="AlphaFoldDB" id="A0A0S4MPZ1"/>
<name>A0A0S4MPZ1_ECHMU</name>
<evidence type="ECO:0000256" key="1">
    <source>
        <dbReference type="SAM" id="MobiDB-lite"/>
    </source>
</evidence>
<dbReference type="Proteomes" id="UP000017246">
    <property type="component" value="Unassembled WGS sequence"/>
</dbReference>
<protein>
    <submittedName>
        <fullName evidence="2">Tssc4 protein</fullName>
    </submittedName>
</protein>
<evidence type="ECO:0000313" key="2">
    <source>
        <dbReference type="EMBL" id="CUT99712.1"/>
    </source>
</evidence>